<feature type="compositionally biased region" description="Basic and acidic residues" evidence="1">
    <location>
        <begin position="940"/>
        <end position="949"/>
    </location>
</feature>
<feature type="compositionally biased region" description="Basic and acidic residues" evidence="1">
    <location>
        <begin position="764"/>
        <end position="782"/>
    </location>
</feature>
<feature type="compositionally biased region" description="Basic and acidic residues" evidence="1">
    <location>
        <begin position="683"/>
        <end position="710"/>
    </location>
</feature>
<evidence type="ECO:0000313" key="2">
    <source>
        <dbReference type="EMBL" id="KAK2614915.1"/>
    </source>
</evidence>
<feature type="compositionally biased region" description="Polar residues" evidence="1">
    <location>
        <begin position="465"/>
        <end position="474"/>
    </location>
</feature>
<feature type="compositionally biased region" description="Basic and acidic residues" evidence="1">
    <location>
        <begin position="1494"/>
        <end position="1508"/>
    </location>
</feature>
<feature type="compositionally biased region" description="Polar residues" evidence="1">
    <location>
        <begin position="1125"/>
        <end position="1137"/>
    </location>
</feature>
<feature type="compositionally biased region" description="Polar residues" evidence="1">
    <location>
        <begin position="1873"/>
        <end position="1887"/>
    </location>
</feature>
<feature type="compositionally biased region" description="Basic and acidic residues" evidence="1">
    <location>
        <begin position="209"/>
        <end position="220"/>
    </location>
</feature>
<feature type="compositionally biased region" description="Basic and acidic residues" evidence="1">
    <location>
        <begin position="1616"/>
        <end position="1630"/>
    </location>
</feature>
<gene>
    <name evidence="2" type="ORF">N8I77_001704</name>
</gene>
<reference evidence="2" key="1">
    <citation type="submission" date="2023-06" db="EMBL/GenBank/DDBJ databases">
        <authorList>
            <person name="Noh H."/>
        </authorList>
    </citation>
    <scope>NUCLEOTIDE SEQUENCE</scope>
    <source>
        <strain evidence="2">DUCC20226</strain>
    </source>
</reference>
<feature type="compositionally biased region" description="Basic and acidic residues" evidence="1">
    <location>
        <begin position="819"/>
        <end position="858"/>
    </location>
</feature>
<feature type="compositionally biased region" description="Basic and acidic residues" evidence="1">
    <location>
        <begin position="2136"/>
        <end position="2157"/>
    </location>
</feature>
<feature type="compositionally biased region" description="Polar residues" evidence="1">
    <location>
        <begin position="526"/>
        <end position="539"/>
    </location>
</feature>
<feature type="region of interest" description="Disordered" evidence="1">
    <location>
        <begin position="2012"/>
        <end position="2083"/>
    </location>
</feature>
<feature type="compositionally biased region" description="Basic and acidic residues" evidence="1">
    <location>
        <begin position="54"/>
        <end position="158"/>
    </location>
</feature>
<feature type="compositionally biased region" description="Polar residues" evidence="1">
    <location>
        <begin position="1411"/>
        <end position="1424"/>
    </location>
</feature>
<feature type="compositionally biased region" description="Polar residues" evidence="1">
    <location>
        <begin position="1451"/>
        <end position="1465"/>
    </location>
</feature>
<sequence>MLDVTSLVQQMRDTLSEIHDTITSLDTKGHDEKLDALESQRDEFFRQLHSAFEKESAELNQRREAERDEIAEQRRKEDEEIAARRKREDEEKAARNHDQDVGREQKLESEKVGVEQETDVKMDHIEEEARQMLDEGHKKLRDLEERRREINRMIDEQMKAPLPPPPTRRARRGTRASQSGLPDQIERNQPREGGKPSETQPQLEAGTHGSRDQGTEESKPEQVAQADTKQAEPQQESTSPEQASVEDESKSRDHPPDPSAGPVSLHESPSDKPAGHEDQGELQEAVSESQPLSGADKTSSESVTQHGAPAAQQTTAGAEEERSNRAAEQAAAPSEKSEQTRQATTDSVHDDMGNSSGEKSAQDGPAIENLDVKDRSLDSGDTQKDSQVHDADAPMSTPSESQGQPSGADTEQAPSNFEEANLSMERQADHHDQEGLETLEVSDSPRELTGSEVPTTDMSAHEEAPSQSQSQPTNDDLRATERSAEQEEPKSTNNDDLFLGVTKGGAAEEYVKMAEADSDQEPRLGGTSSTLEQHSSSVNDHPVGQQHEESDHGAQQPEPARRGTSTVDQESPRDTSQAQAVEEPSATSGLADSVEHKADPWAESEQERDRLQSREANSSNYDAEASHTEPADGLRDEPTENSEHQLRNDHDQPALGELQDVGASRNMEIGHKEPSAFPQDSPATRDVESPNRDQLHETGLVEHSQSRDVPTESVSQTRDVEVAQDQGAGLNRISADEPSVPEEDVGDAKDHPQPAESEQALHGSEQHDRPLESTHGEQEQPKIDAAVQFEQSELDHQESTNSEQDGSGISSHGGQVGTEPDHNEENADSTFHEQMNESHDESQASKDQTKKIKEEEVARPSPNGTPSIEEPKEIQDTSLEQAQDPEVGDKRSDSGYETGMASSRNLEDSTATLHEAQHEHQSTGGSEPPLAESSPQSHQESPREPRSEQILEGSGKDVSPPRLGGEPQGSDGHPAEETFDLSGSEPIPGTMTHGKDESEFNGKDLASGDVGSRNVSQQQPADDTESGAVTSHPEGIGSIDKTHEKQEMEGSLTQAGSQDSNDGQTQTDHQPIARDVEDTVLDDWSSQEAERQPQLEISETKSQAPTRDAAEAQKQDSQGDIEGNTEPSVTAKPQDQGSAPDDSQVEQSHSVDDVESTMSRGLDEPQQDILVGGDAASIPDSSEHVQEPSQLSQSPATHNFSSDGFGPWSSQTFNGPAHDSEISFKKRADSVQVGQSHGSTDRGAELPFISTEGPHEDPDEGLFAVPPTPRHEADQNKPSQFQGDGESKPTSRASSRDGSSTGADTLSPQAAEGLRDSYRQGSDRELPLGTSVPNEDTHHDVSPGLDNESQASPDVLEMSKGPEERRVRSESHLDESSNHSDLDRGQPDELSTRGTGSVHGQSLAGNDDEQQGQQHAVKSSTNAVKGSIGSERNLNEFVEDETPSSDKHISDSPSMQYSNRDQIGETQDGEDDQPREISGEHDLEPSRSQKKHDLKQEGLDPSKPERQTMDSSNDDNQQEGGHGGLNSLEINNQPVFGQSEAENGEKDSDRIGEDSQVQQVSDGGGNSPESEDSENQTFRNISPEDAKPAGSQDRNDQIANPPQLDQGGTQQLESGHGPEVDELDHGHTDVDQAATHQASPHHSSQYLNAQQANYDGEGYGVTPSSEYSNDPYTDLASREKDDLHPADDTVDTRQPNATPYDLPKSTHVTHGDDQVDSDSETFETPLESADFQKAESDNRAAIPGHFTQALGHLPDESAHTVQGTDDLFDDTDDTEDQDDYGEAVVYQHSNDLADNSRDAEKTVYSTQGDENNTALGGHRSSLSLGSTGHRSQGSISSMRDTTPVRPTFGSYIGGPNVVRADWAAEHEDELRPSSLNPTPQLGPSTTHDTPEISPFALRSTPMPGHAGDAKGLSSSRWNPERPQTPNSGTPHSNNPFATPQRQAQADPGVDLSLFVPRDVTHGRQDSIPASLHSQTTLDSSWSSPVHSSLPVDRHEPVIRDSWPTPAPGYQQYLSSWSSRPRGDTTSTAAEYDPFRPDNGGGDGGHGAAKSSSSYNPFLQRGRAESSVSAAPSNPSVNSSPSRGSALFAKMRNIFENQNSNGGSDAPASPGRTRPVSGVFHPAIPAQKSSQGNLTGQRDDERGGFLNEADHEIDERSAFLRSDGQPSGHNTYNDEH</sequence>
<feature type="compositionally biased region" description="Basic and acidic residues" evidence="1">
    <location>
        <begin position="268"/>
        <end position="279"/>
    </location>
</feature>
<feature type="compositionally biased region" description="Basic and acidic residues" evidence="1">
    <location>
        <begin position="1313"/>
        <end position="1326"/>
    </location>
</feature>
<feature type="compositionally biased region" description="Low complexity" evidence="1">
    <location>
        <begin position="1979"/>
        <end position="1988"/>
    </location>
</feature>
<feature type="compositionally biased region" description="Polar residues" evidence="1">
    <location>
        <begin position="563"/>
        <end position="590"/>
    </location>
</feature>
<organism evidence="2 3">
    <name type="scientific">Phomopsis amygdali</name>
    <name type="common">Fusicoccum amygdali</name>
    <dbReference type="NCBI Taxonomy" id="1214568"/>
    <lineage>
        <taxon>Eukaryota</taxon>
        <taxon>Fungi</taxon>
        <taxon>Dikarya</taxon>
        <taxon>Ascomycota</taxon>
        <taxon>Pezizomycotina</taxon>
        <taxon>Sordariomycetes</taxon>
        <taxon>Sordariomycetidae</taxon>
        <taxon>Diaporthales</taxon>
        <taxon>Diaporthaceae</taxon>
        <taxon>Diaporthe</taxon>
    </lineage>
</organism>
<evidence type="ECO:0000256" key="1">
    <source>
        <dbReference type="SAM" id="MobiDB-lite"/>
    </source>
</evidence>
<protein>
    <submittedName>
        <fullName evidence="2">Uncharacterized protein</fullName>
    </submittedName>
</protein>
<feature type="compositionally biased region" description="Polar residues" evidence="1">
    <location>
        <begin position="1051"/>
        <end position="1069"/>
    </location>
</feature>
<evidence type="ECO:0000313" key="3">
    <source>
        <dbReference type="Proteomes" id="UP001265746"/>
    </source>
</evidence>
<feature type="compositionally biased region" description="Basic and acidic residues" evidence="1">
    <location>
        <begin position="1360"/>
        <end position="1391"/>
    </location>
</feature>
<feature type="compositionally biased region" description="Polar residues" evidence="1">
    <location>
        <begin position="1095"/>
        <end position="1105"/>
    </location>
</feature>
<feature type="compositionally biased region" description="Basic and acidic residues" evidence="1">
    <location>
        <begin position="624"/>
        <end position="652"/>
    </location>
</feature>
<feature type="compositionally biased region" description="Polar residues" evidence="1">
    <location>
        <begin position="1912"/>
        <end position="1943"/>
    </location>
</feature>
<feature type="compositionally biased region" description="Basic and acidic residues" evidence="1">
    <location>
        <begin position="475"/>
        <end position="490"/>
    </location>
</feature>
<proteinExistence type="predicted"/>
<feature type="region of interest" description="Disordered" evidence="1">
    <location>
        <begin position="1963"/>
        <end position="1990"/>
    </location>
</feature>
<name>A0AAD9STB8_PHOAM</name>
<comment type="caution">
    <text evidence="2">The sequence shown here is derived from an EMBL/GenBank/DDBJ whole genome shotgun (WGS) entry which is preliminary data.</text>
</comment>
<feature type="compositionally biased region" description="Polar residues" evidence="1">
    <location>
        <begin position="396"/>
        <end position="415"/>
    </location>
</feature>
<dbReference type="Proteomes" id="UP001265746">
    <property type="component" value="Unassembled WGS sequence"/>
</dbReference>
<feature type="compositionally biased region" description="Polar residues" evidence="1">
    <location>
        <begin position="286"/>
        <end position="303"/>
    </location>
</feature>
<feature type="compositionally biased region" description="Basic and acidic residues" evidence="1">
    <location>
        <begin position="370"/>
        <end position="392"/>
    </location>
</feature>
<feature type="compositionally biased region" description="Basic and acidic residues" evidence="1">
    <location>
        <begin position="1472"/>
        <end position="1487"/>
    </location>
</feature>
<feature type="region of interest" description="Disordered" evidence="1">
    <location>
        <begin position="1868"/>
        <end position="1945"/>
    </location>
</feature>
<feature type="compositionally biased region" description="Polar residues" evidence="1">
    <location>
        <begin position="1187"/>
        <end position="1214"/>
    </location>
</feature>
<feature type="compositionally biased region" description="Basic and acidic residues" evidence="1">
    <location>
        <begin position="184"/>
        <end position="195"/>
    </location>
</feature>
<feature type="compositionally biased region" description="Polar residues" evidence="1">
    <location>
        <begin position="225"/>
        <end position="242"/>
    </location>
</feature>
<feature type="compositionally biased region" description="Polar residues" evidence="1">
    <location>
        <begin position="2126"/>
        <end position="2135"/>
    </location>
</feature>
<feature type="compositionally biased region" description="Basic and acidic residues" evidence="1">
    <location>
        <begin position="993"/>
        <end position="1002"/>
    </location>
</feature>
<feature type="compositionally biased region" description="Basic and acidic residues" evidence="1">
    <location>
        <begin position="1543"/>
        <end position="1553"/>
    </location>
</feature>
<feature type="region of interest" description="Disordered" evidence="1">
    <location>
        <begin position="2095"/>
        <end position="2175"/>
    </location>
</feature>
<feature type="compositionally biased region" description="Basic and acidic residues" evidence="1">
    <location>
        <begin position="1676"/>
        <end position="1691"/>
    </location>
</feature>
<feature type="compositionally biased region" description="Low complexity" evidence="1">
    <location>
        <begin position="304"/>
        <end position="317"/>
    </location>
</feature>
<feature type="compositionally biased region" description="Polar residues" evidence="1">
    <location>
        <begin position="799"/>
        <end position="813"/>
    </location>
</feature>
<feature type="compositionally biased region" description="Low complexity" evidence="1">
    <location>
        <begin position="1815"/>
        <end position="1831"/>
    </location>
</feature>
<feature type="compositionally biased region" description="Acidic residues" evidence="1">
    <location>
        <begin position="1766"/>
        <end position="1781"/>
    </location>
</feature>
<feature type="compositionally biased region" description="Polar residues" evidence="1">
    <location>
        <begin position="1392"/>
        <end position="1404"/>
    </location>
</feature>
<feature type="region of interest" description="Disordered" evidence="1">
    <location>
        <begin position="54"/>
        <end position="1842"/>
    </location>
</feature>
<feature type="compositionally biased region" description="Polar residues" evidence="1">
    <location>
        <begin position="1803"/>
        <end position="1814"/>
    </location>
</feature>
<feature type="compositionally biased region" description="Polar residues" evidence="1">
    <location>
        <begin position="2012"/>
        <end position="2028"/>
    </location>
</feature>
<feature type="compositionally biased region" description="Polar residues" evidence="1">
    <location>
        <begin position="1276"/>
        <end position="1308"/>
    </location>
</feature>
<feature type="compositionally biased region" description="Polar residues" evidence="1">
    <location>
        <begin position="1662"/>
        <end position="1671"/>
    </location>
</feature>
<keyword evidence="3" id="KW-1185">Reference proteome</keyword>
<feature type="compositionally biased region" description="Polar residues" evidence="1">
    <location>
        <begin position="900"/>
        <end position="912"/>
    </location>
</feature>
<feature type="compositionally biased region" description="Basic and acidic residues" evidence="1">
    <location>
        <begin position="1218"/>
        <end position="1229"/>
    </location>
</feature>
<feature type="compositionally biased region" description="Polar residues" evidence="1">
    <location>
        <begin position="1634"/>
        <end position="1653"/>
    </location>
</feature>
<feature type="compositionally biased region" description="Low complexity" evidence="1">
    <location>
        <begin position="2065"/>
        <end position="2081"/>
    </location>
</feature>
<feature type="compositionally biased region" description="Basic and acidic residues" evidence="1">
    <location>
        <begin position="593"/>
        <end position="613"/>
    </location>
</feature>
<dbReference type="EMBL" id="JAUJFL010000001">
    <property type="protein sequence ID" value="KAK2614915.1"/>
    <property type="molecule type" value="Genomic_DNA"/>
</dbReference>
<feature type="compositionally biased region" description="Basic and acidic residues" evidence="1">
    <location>
        <begin position="247"/>
        <end position="256"/>
    </location>
</feature>
<feature type="compositionally biased region" description="Polar residues" evidence="1">
    <location>
        <begin position="2163"/>
        <end position="2175"/>
    </location>
</feature>
<accession>A0AAD9STB8</accession>